<feature type="compositionally biased region" description="Basic and acidic residues" evidence="1">
    <location>
        <begin position="44"/>
        <end position="89"/>
    </location>
</feature>
<gene>
    <name evidence="2" type="ORF">FIBSPDRAFT_898039</name>
</gene>
<keyword evidence="3" id="KW-1185">Reference proteome</keyword>
<name>A0A166BI44_9AGAM</name>
<sequence>MAKTGCSARKSTGGNAPRRELGRRGVGAARQQDLAIVANAAGSAREDAVGSAREDAVGSAREDTVGSAREDAAGSAREDAAGSAREDAPAHTSLSPEPQDPDSHELIAPYQTYCHVCCDGNEQLVLCDLCTRVICRRHLGTLPADFDLSLYDFVCTTCHEVHLGKIPYRAFYISVSNSEDPHAWVPVLYRPIALSAEFTLSRNSHVSNASTLILHFCLDGLQSQSLPPYLLELVLKEYLDPAQLKLIEQAYDFTDGIDEHEASVNEWVQTIPSYHRVIIFVTTHAHDTSGDLYSTPAFSSDPYQVLKALFPSSLRHALKGRKVFLNFLVCGGFADTPSSRIVMFKAARKVHAKEVIAFSSAGLIPTLTNTFWLDFASRVLLEGFGLRQALPYMLSATSTSCFVRHTNLVYAQVPRDKSKPVVCAEYIWTHPVLRPFGRRLPANCVECGCMSSFGKPIKLTPKTAATTYVFVCQGRDTEGKACLHELSIEPIEGFEPYGQSPLWFHSVPVHVVGDTSLSDTEACTNHSS</sequence>
<dbReference type="Proteomes" id="UP000076532">
    <property type="component" value="Unassembled WGS sequence"/>
</dbReference>
<dbReference type="EMBL" id="KV417644">
    <property type="protein sequence ID" value="KZP12665.1"/>
    <property type="molecule type" value="Genomic_DNA"/>
</dbReference>
<proteinExistence type="predicted"/>
<organism evidence="2 3">
    <name type="scientific">Athelia psychrophila</name>
    <dbReference type="NCBI Taxonomy" id="1759441"/>
    <lineage>
        <taxon>Eukaryota</taxon>
        <taxon>Fungi</taxon>
        <taxon>Dikarya</taxon>
        <taxon>Basidiomycota</taxon>
        <taxon>Agaricomycotina</taxon>
        <taxon>Agaricomycetes</taxon>
        <taxon>Agaricomycetidae</taxon>
        <taxon>Atheliales</taxon>
        <taxon>Atheliaceae</taxon>
        <taxon>Athelia</taxon>
    </lineage>
</organism>
<dbReference type="STRING" id="436010.A0A166BI44"/>
<reference evidence="2 3" key="1">
    <citation type="journal article" date="2016" name="Mol. Biol. Evol.">
        <title>Comparative Genomics of Early-Diverging Mushroom-Forming Fungi Provides Insights into the Origins of Lignocellulose Decay Capabilities.</title>
        <authorList>
            <person name="Nagy L.G."/>
            <person name="Riley R."/>
            <person name="Tritt A."/>
            <person name="Adam C."/>
            <person name="Daum C."/>
            <person name="Floudas D."/>
            <person name="Sun H."/>
            <person name="Yadav J.S."/>
            <person name="Pangilinan J."/>
            <person name="Larsson K.H."/>
            <person name="Matsuura K."/>
            <person name="Barry K."/>
            <person name="Labutti K."/>
            <person name="Kuo R."/>
            <person name="Ohm R.A."/>
            <person name="Bhattacharya S.S."/>
            <person name="Shirouzu T."/>
            <person name="Yoshinaga Y."/>
            <person name="Martin F.M."/>
            <person name="Grigoriev I.V."/>
            <person name="Hibbett D.S."/>
        </authorList>
    </citation>
    <scope>NUCLEOTIDE SEQUENCE [LARGE SCALE GENOMIC DNA]</scope>
    <source>
        <strain evidence="2 3">CBS 109695</strain>
    </source>
</reference>
<accession>A0A166BI44</accession>
<protein>
    <submittedName>
        <fullName evidence="2">Uncharacterized protein</fullName>
    </submittedName>
</protein>
<evidence type="ECO:0000313" key="3">
    <source>
        <dbReference type="Proteomes" id="UP000076532"/>
    </source>
</evidence>
<evidence type="ECO:0000256" key="1">
    <source>
        <dbReference type="SAM" id="MobiDB-lite"/>
    </source>
</evidence>
<feature type="region of interest" description="Disordered" evidence="1">
    <location>
        <begin position="1"/>
        <end position="102"/>
    </location>
</feature>
<dbReference type="OrthoDB" id="3268904at2759"/>
<dbReference type="AlphaFoldDB" id="A0A166BI44"/>
<evidence type="ECO:0000313" key="2">
    <source>
        <dbReference type="EMBL" id="KZP12665.1"/>
    </source>
</evidence>